<name>A0ABY2QQT1_9HYPH</name>
<evidence type="ECO:0000313" key="2">
    <source>
        <dbReference type="Proteomes" id="UP000309667"/>
    </source>
</evidence>
<comment type="caution">
    <text evidence="1">The sequence shown here is derived from an EMBL/GenBank/DDBJ whole genome shotgun (WGS) entry which is preliminary data.</text>
</comment>
<dbReference type="Gene3D" id="3.90.79.10">
    <property type="entry name" value="Nucleoside Triphosphate Pyrophosphohydrolase"/>
    <property type="match status" value="1"/>
</dbReference>
<sequence>MSEDLIDDVGLPADGSLHVVHSLDLLVSSEPHPLDLLAAEAVAENWQREIAANPALFNGRTILQRQIRYSDGHLTAEGHVSRFATFLWWRRQAGLAGACHLFGYPVIVSSDGALIAVEMAPHTANPGQVYFAAGSLDLSDVVDGRCDIEGNMRREVMEETGLDLGAARADPVLYASYRSRRLTLLRVFEFSETADDLVARIDTFARDCAEPEISRAVAIRSGDPGAHRYGLAMLPILAWYFRDRG</sequence>
<dbReference type="RefSeq" id="WP_136560066.1">
    <property type="nucleotide sequence ID" value="NZ_STGT01000006.1"/>
</dbReference>
<protein>
    <submittedName>
        <fullName evidence="1">NUDIX hydrolase</fullName>
    </submittedName>
</protein>
<keyword evidence="1" id="KW-0378">Hydrolase</keyword>
<organism evidence="1 2">
    <name type="scientific">Rhizobium rhizophilum</name>
    <dbReference type="NCBI Taxonomy" id="1850373"/>
    <lineage>
        <taxon>Bacteria</taxon>
        <taxon>Pseudomonadati</taxon>
        <taxon>Pseudomonadota</taxon>
        <taxon>Alphaproteobacteria</taxon>
        <taxon>Hyphomicrobiales</taxon>
        <taxon>Rhizobiaceae</taxon>
        <taxon>Rhizobium/Agrobacterium group</taxon>
        <taxon>Rhizobium</taxon>
    </lineage>
</organism>
<dbReference type="InterPro" id="IPR015797">
    <property type="entry name" value="NUDIX_hydrolase-like_dom_sf"/>
</dbReference>
<keyword evidence="2" id="KW-1185">Reference proteome</keyword>
<dbReference type="GO" id="GO:0016787">
    <property type="term" value="F:hydrolase activity"/>
    <property type="evidence" value="ECO:0007669"/>
    <property type="project" value="UniProtKB-KW"/>
</dbReference>
<evidence type="ECO:0000313" key="1">
    <source>
        <dbReference type="EMBL" id="THV10890.1"/>
    </source>
</evidence>
<dbReference type="Proteomes" id="UP000309667">
    <property type="component" value="Unassembled WGS sequence"/>
</dbReference>
<dbReference type="EMBL" id="STGT01000006">
    <property type="protein sequence ID" value="THV10890.1"/>
    <property type="molecule type" value="Genomic_DNA"/>
</dbReference>
<reference evidence="1 2" key="1">
    <citation type="submission" date="2019-04" db="EMBL/GenBank/DDBJ databases">
        <title>Genome sequence of strain 7209-2.</title>
        <authorList>
            <person name="Gao J."/>
            <person name="Sun J."/>
        </authorList>
    </citation>
    <scope>NUCLEOTIDE SEQUENCE [LARGE SCALE GENOMIC DNA]</scope>
    <source>
        <strain evidence="1 2">7209-2</strain>
    </source>
</reference>
<dbReference type="SUPFAM" id="SSF55811">
    <property type="entry name" value="Nudix"/>
    <property type="match status" value="1"/>
</dbReference>
<gene>
    <name evidence="1" type="ORF">E9677_21250</name>
</gene>
<accession>A0ABY2QQT1</accession>
<proteinExistence type="predicted"/>